<dbReference type="InterPro" id="IPR007446">
    <property type="entry name" value="PilP"/>
</dbReference>
<gene>
    <name evidence="3" type="ORF">HU737_024355</name>
</gene>
<evidence type="ECO:0000256" key="2">
    <source>
        <dbReference type="SAM" id="Phobius"/>
    </source>
</evidence>
<organism evidence="3 4">
    <name type="scientific">Pseudomonas urmiensis</name>
    <dbReference type="NCBI Taxonomy" id="2745493"/>
    <lineage>
        <taxon>Bacteria</taxon>
        <taxon>Pseudomonadati</taxon>
        <taxon>Pseudomonadota</taxon>
        <taxon>Gammaproteobacteria</taxon>
        <taxon>Pseudomonadales</taxon>
        <taxon>Pseudomonadaceae</taxon>
        <taxon>Pseudomonas</taxon>
    </lineage>
</organism>
<evidence type="ECO:0000256" key="1">
    <source>
        <dbReference type="SAM" id="MobiDB-lite"/>
    </source>
</evidence>
<reference evidence="3" key="2">
    <citation type="submission" date="2021-06" db="EMBL/GenBank/DDBJ databases">
        <title>Updating the genus Pseudomonas: Description of 43 new species and partition of the Pseudomonas putida group.</title>
        <authorList>
            <person name="Girard L."/>
            <person name="Lood C."/>
            <person name="Vandamme P."/>
            <person name="Rokni-Zadeh H."/>
            <person name="Van Noort V."/>
            <person name="Hofte M."/>
            <person name="Lavigne R."/>
            <person name="De Mot R."/>
        </authorList>
    </citation>
    <scope>NUCLEOTIDE SEQUENCE</scope>
    <source>
        <strain evidence="3">SWRI10</strain>
    </source>
</reference>
<dbReference type="Pfam" id="PF04351">
    <property type="entry name" value="PilP"/>
    <property type="match status" value="1"/>
</dbReference>
<dbReference type="GO" id="GO:0043107">
    <property type="term" value="P:type IV pilus-dependent motility"/>
    <property type="evidence" value="ECO:0007669"/>
    <property type="project" value="InterPro"/>
</dbReference>
<dbReference type="EMBL" id="JABWRE020000001">
    <property type="protein sequence ID" value="MBV4539094.1"/>
    <property type="molecule type" value="Genomic_DNA"/>
</dbReference>
<comment type="caution">
    <text evidence="3">The sequence shown here is derived from an EMBL/GenBank/DDBJ whole genome shotgun (WGS) entry which is preliminary data.</text>
</comment>
<feature type="region of interest" description="Disordered" evidence="1">
    <location>
        <begin position="310"/>
        <end position="338"/>
    </location>
</feature>
<dbReference type="AlphaFoldDB" id="A0A9E2T7L7"/>
<sequence>MIGAWLPEWQGLAVSSRAFKVVALAAPALLVLGLGWLLRLQEPQQSYRQGSEVLVELARAHAQKSQQMQDLPTIKAALADSQVQLQDARWRLAAGEDMSDLLDQLASSGHAHGLSFERLDVLEEVQASDYWVAPLQIEVMGSYSALRMWLDEWLGQMRLLRPSGLRLEAAQGRTGVLRMRLQVQAYHAGHTLPLPLSLAHEPAREATEAPRSDPFQSWSSRLAVDGLARVPLAQLEMVGSLSRAGQSQALVWSAGRIYRVKVGDPLGRDEGVVTRIDERQIEVLERVFLGGAWQHRSTYLALRKRAGKGVKDEREAAVGVGSGNDPVDSGGVSGDLRG</sequence>
<keyword evidence="2" id="KW-0812">Transmembrane</keyword>
<keyword evidence="2" id="KW-0472">Membrane</keyword>
<keyword evidence="2" id="KW-1133">Transmembrane helix</keyword>
<reference evidence="3" key="1">
    <citation type="journal article" date="2020" name="Microorganisms">
        <title>Reliable Identification of Environmental Pseudomonas Isolates Using the rpoD Gene.</title>
        <authorList>
            <consortium name="The Broad Institute Genome Sequencing Platform"/>
            <person name="Girard L."/>
            <person name="Lood C."/>
            <person name="Rokni-Zadeh H."/>
            <person name="van Noort V."/>
            <person name="Lavigne R."/>
            <person name="De Mot R."/>
        </authorList>
    </citation>
    <scope>NUCLEOTIDE SEQUENCE</scope>
    <source>
        <strain evidence="3">SWRI10</strain>
    </source>
</reference>
<dbReference type="GO" id="GO:0043683">
    <property type="term" value="P:type IV pilus assembly"/>
    <property type="evidence" value="ECO:0007669"/>
    <property type="project" value="InterPro"/>
</dbReference>
<dbReference type="PANTHER" id="PTHR39555:SF1">
    <property type="entry name" value="TYPE IV PILUS INNER MEMBRANE COMPONENT PILO"/>
    <property type="match status" value="1"/>
</dbReference>
<feature type="transmembrane region" description="Helical" evidence="2">
    <location>
        <begin position="18"/>
        <end position="38"/>
    </location>
</feature>
<evidence type="ECO:0000313" key="4">
    <source>
        <dbReference type="Proteomes" id="UP000599879"/>
    </source>
</evidence>
<dbReference type="RefSeq" id="WP_217838543.1">
    <property type="nucleotide sequence ID" value="NZ_JABWRE020000001.1"/>
</dbReference>
<dbReference type="InterPro" id="IPR007445">
    <property type="entry name" value="PilO"/>
</dbReference>
<proteinExistence type="predicted"/>
<name>A0A9E2T7L7_9PSED</name>
<accession>A0A9E2T7L7</accession>
<dbReference type="Proteomes" id="UP000599879">
    <property type="component" value="Unassembled WGS sequence"/>
</dbReference>
<dbReference type="Pfam" id="PF04350">
    <property type="entry name" value="PilO"/>
    <property type="match status" value="1"/>
</dbReference>
<protein>
    <submittedName>
        <fullName evidence="3">Pilus assembly protein PilP</fullName>
    </submittedName>
</protein>
<dbReference type="PANTHER" id="PTHR39555">
    <property type="entry name" value="FIMBRIAL ASSEMBLY PROTEIN PILO-LIKE PROTEIN-RELATED"/>
    <property type="match status" value="1"/>
</dbReference>
<evidence type="ECO:0000313" key="3">
    <source>
        <dbReference type="EMBL" id="MBV4539094.1"/>
    </source>
</evidence>